<proteinExistence type="inferred from homology"/>
<dbReference type="Pfam" id="PF13416">
    <property type="entry name" value="SBP_bac_8"/>
    <property type="match status" value="1"/>
</dbReference>
<name>A0A8J3ZSH8_9ACTN</name>
<dbReference type="GO" id="GO:0030313">
    <property type="term" value="C:cell envelope"/>
    <property type="evidence" value="ECO:0007669"/>
    <property type="project" value="UniProtKB-SubCell"/>
</dbReference>
<dbReference type="PROSITE" id="PS51318">
    <property type="entry name" value="TAT"/>
    <property type="match status" value="1"/>
</dbReference>
<dbReference type="PANTHER" id="PTHR43649">
    <property type="entry name" value="ARABINOSE-BINDING PROTEIN-RELATED"/>
    <property type="match status" value="1"/>
</dbReference>
<keyword evidence="3" id="KW-0813">Transport</keyword>
<evidence type="ECO:0000256" key="1">
    <source>
        <dbReference type="ARBA" id="ARBA00004196"/>
    </source>
</evidence>
<dbReference type="AlphaFoldDB" id="A0A8J3ZSH8"/>
<evidence type="ECO:0000256" key="2">
    <source>
        <dbReference type="ARBA" id="ARBA00008520"/>
    </source>
</evidence>
<dbReference type="PANTHER" id="PTHR43649:SF31">
    <property type="entry name" value="SN-GLYCEROL-3-PHOSPHATE-BINDING PERIPLASMIC PROTEIN UGPB"/>
    <property type="match status" value="1"/>
</dbReference>
<evidence type="ECO:0000256" key="3">
    <source>
        <dbReference type="ARBA" id="ARBA00022448"/>
    </source>
</evidence>
<comment type="caution">
    <text evidence="5">The sequence shown here is derived from an EMBL/GenBank/DDBJ whole genome shotgun (WGS) entry which is preliminary data.</text>
</comment>
<reference evidence="5" key="1">
    <citation type="submission" date="2021-01" db="EMBL/GenBank/DDBJ databases">
        <title>Whole genome shotgun sequence of Virgisporangium ochraceum NBRC 16418.</title>
        <authorList>
            <person name="Komaki H."/>
            <person name="Tamura T."/>
        </authorList>
    </citation>
    <scope>NUCLEOTIDE SEQUENCE</scope>
    <source>
        <strain evidence="5">NBRC 16418</strain>
    </source>
</reference>
<keyword evidence="6" id="KW-1185">Reference proteome</keyword>
<dbReference type="RefSeq" id="WP_239160134.1">
    <property type="nucleotide sequence ID" value="NZ_BOPH01000027.1"/>
</dbReference>
<dbReference type="Gene3D" id="3.40.190.10">
    <property type="entry name" value="Periplasmic binding protein-like II"/>
    <property type="match status" value="1"/>
</dbReference>
<comment type="subcellular location">
    <subcellularLocation>
        <location evidence="1">Cell envelope</location>
    </subcellularLocation>
</comment>
<evidence type="ECO:0000313" key="6">
    <source>
        <dbReference type="Proteomes" id="UP000635606"/>
    </source>
</evidence>
<evidence type="ECO:0000313" key="5">
    <source>
        <dbReference type="EMBL" id="GIJ67560.1"/>
    </source>
</evidence>
<organism evidence="5 6">
    <name type="scientific">Virgisporangium ochraceum</name>
    <dbReference type="NCBI Taxonomy" id="65505"/>
    <lineage>
        <taxon>Bacteria</taxon>
        <taxon>Bacillati</taxon>
        <taxon>Actinomycetota</taxon>
        <taxon>Actinomycetes</taxon>
        <taxon>Micromonosporales</taxon>
        <taxon>Micromonosporaceae</taxon>
        <taxon>Virgisporangium</taxon>
    </lineage>
</organism>
<keyword evidence="4" id="KW-0732">Signal</keyword>
<dbReference type="EMBL" id="BOPH01000027">
    <property type="protein sequence ID" value="GIJ67560.1"/>
    <property type="molecule type" value="Genomic_DNA"/>
</dbReference>
<dbReference type="InterPro" id="IPR006059">
    <property type="entry name" value="SBP"/>
</dbReference>
<dbReference type="InterPro" id="IPR050490">
    <property type="entry name" value="Bact_solute-bd_prot1"/>
</dbReference>
<protein>
    <submittedName>
        <fullName evidence="5">Sugar ABC transporter substrate-binding protein</fullName>
    </submittedName>
</protein>
<dbReference type="Proteomes" id="UP000635606">
    <property type="component" value="Unassembled WGS sequence"/>
</dbReference>
<sequence>MTPPVAGASTNRRNFLSLIGLGAAAMAGGGVLAGCGEGGGGGSGSATDTDKLSGVLPKQQNIALDIKPDITSTRPVADGYTTFPSTFKKVITEKPGKSGQKISAMTPAWGPAPPGLGSNAYYDAINSELGVQVDFSIQDGNTYADKLGAMLASRDVPDLLCIPGWEVEKLPRFTDAVKSLFEDLTDHLSGDKVSAYPMLASFPTAAWREAVWNERLMAVPNPTDGPYPWVLLARKDLLDAAGQQMPKSGDELYELGKKMTDPNKGVWAFDDIFQMVQMLFKAPGSKQGWGRVDGKVVHKYETPQFKQAAEFMSKLYKDNLIHPDVVASKGADKKTLFASGKIVMIQDGMGAWQPLQAQYQKVTSTLNVQPVPNFSATGGDPLVWMVDDPISYTFIKKGLGKERVQELLRVINWCSAPFGTQEFLMREYGVEGKHWKKGAGGAPAKEDISFKEIQNQYFFISGRNPVVQPYPDTPNYVKDMLGYSNAHVKYLEKDPWDGLKLEFPAQFKANKVPTEDKFTDVVRGRRPLGDIDTIVSEWRANGGDEARDFLAKALSDAGR</sequence>
<dbReference type="InterPro" id="IPR006311">
    <property type="entry name" value="TAT_signal"/>
</dbReference>
<comment type="similarity">
    <text evidence="2">Belongs to the bacterial solute-binding protein 1 family.</text>
</comment>
<evidence type="ECO:0000256" key="4">
    <source>
        <dbReference type="ARBA" id="ARBA00022729"/>
    </source>
</evidence>
<accession>A0A8J3ZSH8</accession>
<dbReference type="SUPFAM" id="SSF53850">
    <property type="entry name" value="Periplasmic binding protein-like II"/>
    <property type="match status" value="1"/>
</dbReference>
<gene>
    <name evidence="5" type="ORF">Voc01_024770</name>
</gene>